<dbReference type="Proteomes" id="UP000325307">
    <property type="component" value="Unassembled WGS sequence"/>
</dbReference>
<dbReference type="EMBL" id="BKDJ01000009">
    <property type="protein sequence ID" value="GER23451.1"/>
    <property type="molecule type" value="Genomic_DNA"/>
</dbReference>
<reference evidence="1 2" key="1">
    <citation type="submission" date="2019-09" db="EMBL/GenBank/DDBJ databases">
        <title>Arthrobacter zafarii sp. nov., a moderately thermotolerant and halotolerant actinobacterium isolated from Cholistan desert soil of Pakistan.</title>
        <authorList>
            <person name="Amin A."/>
            <person name="Ahmed I."/>
            <person name="Khalid N."/>
            <person name="Schumann P."/>
            <person name="Busse H.J."/>
            <person name="Khan I.U."/>
            <person name="Li S."/>
            <person name="Li W.J."/>
        </authorList>
    </citation>
    <scope>NUCLEOTIDE SEQUENCE [LARGE SCALE GENOMIC DNA]</scope>
    <source>
        <strain evidence="1 2">NCCP-1664</strain>
    </source>
</reference>
<proteinExistence type="predicted"/>
<comment type="caution">
    <text evidence="1">The sequence shown here is derived from an EMBL/GenBank/DDBJ whole genome shotgun (WGS) entry which is preliminary data.</text>
</comment>
<organism evidence="1 2">
    <name type="scientific">Zafaria cholistanensis</name>
    <dbReference type="NCBI Taxonomy" id="1682741"/>
    <lineage>
        <taxon>Bacteria</taxon>
        <taxon>Bacillati</taxon>
        <taxon>Actinomycetota</taxon>
        <taxon>Actinomycetes</taxon>
        <taxon>Micrococcales</taxon>
        <taxon>Micrococcaceae</taxon>
        <taxon>Zafaria</taxon>
    </lineage>
</organism>
<keyword evidence="2" id="KW-1185">Reference proteome</keyword>
<evidence type="ECO:0000313" key="2">
    <source>
        <dbReference type="Proteomes" id="UP000325307"/>
    </source>
</evidence>
<accession>A0A5A7NUI1</accession>
<dbReference type="RefSeq" id="WP_172627360.1">
    <property type="nucleotide sequence ID" value="NZ_BKDJ01000009.1"/>
</dbReference>
<protein>
    <submittedName>
        <fullName evidence="1">Uncharacterized protein</fullName>
    </submittedName>
</protein>
<sequence length="53" mass="5413">MASREKYATRQAATPTVKLATQADLIAWTTRGGGGDTRIGAGAVLDIPGRAGL</sequence>
<gene>
    <name evidence="1" type="ORF">NCCP1664_19470</name>
</gene>
<name>A0A5A7NUI1_9MICC</name>
<dbReference type="AlphaFoldDB" id="A0A5A7NUI1"/>
<evidence type="ECO:0000313" key="1">
    <source>
        <dbReference type="EMBL" id="GER23451.1"/>
    </source>
</evidence>